<proteinExistence type="predicted"/>
<reference evidence="2 3" key="1">
    <citation type="submission" date="2021-04" db="EMBL/GenBank/DDBJ databases">
        <authorList>
            <consortium name="Wellcome Sanger Institute Data Sharing"/>
        </authorList>
    </citation>
    <scope>NUCLEOTIDE SEQUENCE [LARGE SCALE GENOMIC DNA]</scope>
</reference>
<dbReference type="Ensembl" id="ENSATET00000079036.1">
    <property type="protein sequence ID" value="ENSATEP00000074241.1"/>
    <property type="gene ID" value="ENSATEG00000033055.1"/>
</dbReference>
<feature type="region of interest" description="Disordered" evidence="1">
    <location>
        <begin position="1"/>
        <end position="68"/>
    </location>
</feature>
<reference evidence="2" key="2">
    <citation type="submission" date="2025-08" db="UniProtKB">
        <authorList>
            <consortium name="Ensembl"/>
        </authorList>
    </citation>
    <scope>IDENTIFICATION</scope>
</reference>
<name>A0AAQ6IHJ9_ANATE</name>
<dbReference type="AlphaFoldDB" id="A0AAQ6IHJ9"/>
<organism evidence="2 3">
    <name type="scientific">Anabas testudineus</name>
    <name type="common">Climbing perch</name>
    <name type="synonym">Anthias testudineus</name>
    <dbReference type="NCBI Taxonomy" id="64144"/>
    <lineage>
        <taxon>Eukaryota</taxon>
        <taxon>Metazoa</taxon>
        <taxon>Chordata</taxon>
        <taxon>Craniata</taxon>
        <taxon>Vertebrata</taxon>
        <taxon>Euteleostomi</taxon>
        <taxon>Actinopterygii</taxon>
        <taxon>Neopterygii</taxon>
        <taxon>Teleostei</taxon>
        <taxon>Neoteleostei</taxon>
        <taxon>Acanthomorphata</taxon>
        <taxon>Anabantaria</taxon>
        <taxon>Anabantiformes</taxon>
        <taxon>Anabantoidei</taxon>
        <taxon>Anabantidae</taxon>
        <taxon>Anabas</taxon>
    </lineage>
</organism>
<dbReference type="GO" id="GO:0032922">
    <property type="term" value="P:circadian regulation of gene expression"/>
    <property type="evidence" value="ECO:0007669"/>
    <property type="project" value="InterPro"/>
</dbReference>
<protein>
    <recommendedName>
        <fullName evidence="4">Circadian associated repressor of transcription a</fullName>
    </recommendedName>
</protein>
<evidence type="ECO:0008006" key="4">
    <source>
        <dbReference type="Google" id="ProtNLM"/>
    </source>
</evidence>
<keyword evidence="3" id="KW-1185">Reference proteome</keyword>
<feature type="compositionally biased region" description="Low complexity" evidence="1">
    <location>
        <begin position="40"/>
        <end position="55"/>
    </location>
</feature>
<dbReference type="RefSeq" id="XP_026233798.1">
    <property type="nucleotide sequence ID" value="XM_026378013.1"/>
</dbReference>
<dbReference type="GeneTree" id="ENSGT00940000164936"/>
<sequence length="367" mass="40150">MSTSDSDYSIDWLASDDEDGSPRRSSPQHPGELPAPPSPSLSSSTTSLRKSPTSSFGSGTTKRRRSDCCDCTDEGVDSPVALQTPAVSPLQGFTSVCTQQTLSVESKYQSTRKRARSTGLDGLCEKLQPDTENELFSHKCMELQCYIQPLSSILRGLRSGRYSERLSSFQESVAMDRIQRIMGVLQNPNLGGRFFSIILKMEEMLHSWFPHIKPNPPQTGESVPAKKQKQHHSSASPPPSPPVSLCSSDVERAASYSSTYLKWLHTSPICSLKTPESTLYQPAASTSPLPTRCSQEVTQDNAVSSSTDSHIGHRRRLSANARLSQGPLPFKISSPCLERLLQAKESIIAPRTVGDGGWLPWLPAEDS</sequence>
<evidence type="ECO:0000313" key="2">
    <source>
        <dbReference type="Ensembl" id="ENSATEP00000074241.1"/>
    </source>
</evidence>
<dbReference type="Proteomes" id="UP000265040">
    <property type="component" value="Chromosome 3"/>
</dbReference>
<dbReference type="PANTHER" id="PTHR35441">
    <property type="entry name" value="CIRCADIAN-ASSOCIATED TRANSCRIPTIONAL REPRESSOR"/>
    <property type="match status" value="1"/>
</dbReference>
<dbReference type="GeneID" id="113174224"/>
<dbReference type="GO" id="GO:0045892">
    <property type="term" value="P:negative regulation of DNA-templated transcription"/>
    <property type="evidence" value="ECO:0007669"/>
    <property type="project" value="TreeGrafter"/>
</dbReference>
<feature type="region of interest" description="Disordered" evidence="1">
    <location>
        <begin position="210"/>
        <end position="246"/>
    </location>
</feature>
<evidence type="ECO:0000256" key="1">
    <source>
        <dbReference type="SAM" id="MobiDB-lite"/>
    </source>
</evidence>
<dbReference type="GO" id="GO:0005634">
    <property type="term" value="C:nucleus"/>
    <property type="evidence" value="ECO:0007669"/>
    <property type="project" value="TreeGrafter"/>
</dbReference>
<dbReference type="GO" id="GO:0000978">
    <property type="term" value="F:RNA polymerase II cis-regulatory region sequence-specific DNA binding"/>
    <property type="evidence" value="ECO:0007669"/>
    <property type="project" value="TreeGrafter"/>
</dbReference>
<evidence type="ECO:0000313" key="3">
    <source>
        <dbReference type="Proteomes" id="UP000265040"/>
    </source>
</evidence>
<dbReference type="PANTHER" id="PTHR35441:SF2">
    <property type="entry name" value="CIRCADIAN-ASSOCIATED TRANSCRIPTIONAL REPRESSOR"/>
    <property type="match status" value="1"/>
</dbReference>
<dbReference type="InterPro" id="IPR031373">
    <property type="entry name" value="Ciart"/>
</dbReference>
<dbReference type="RefSeq" id="XP_026233797.1">
    <property type="nucleotide sequence ID" value="XM_026378012.1"/>
</dbReference>
<dbReference type="Pfam" id="PF15673">
    <property type="entry name" value="Ciart"/>
    <property type="match status" value="1"/>
</dbReference>
<reference evidence="2" key="3">
    <citation type="submission" date="2025-09" db="UniProtKB">
        <authorList>
            <consortium name="Ensembl"/>
        </authorList>
    </citation>
    <scope>IDENTIFICATION</scope>
</reference>
<accession>A0AAQ6IHJ9</accession>